<feature type="transmembrane region" description="Helical" evidence="13">
    <location>
        <begin position="12"/>
        <end position="28"/>
    </location>
</feature>
<dbReference type="AlphaFoldDB" id="A0A1G6WYB5"/>
<evidence type="ECO:0000256" key="7">
    <source>
        <dbReference type="ARBA" id="ARBA00022958"/>
    </source>
</evidence>
<sequence>MRKERFEAITDAILAIIATLIVLEIKLGDLSNEGIHRFVVQILIYVVSFTYIAILWLNHHNMFRYVEKANAKIIWINFWLLFSTSLIPLATATVNESFFNHRSHDNGGFTAFQKTHI</sequence>
<dbReference type="GO" id="GO:0005267">
    <property type="term" value="F:potassium channel activity"/>
    <property type="evidence" value="ECO:0007669"/>
    <property type="project" value="UniProtKB-KW"/>
</dbReference>
<dbReference type="Pfam" id="PF06736">
    <property type="entry name" value="TMEM175"/>
    <property type="match status" value="1"/>
</dbReference>
<evidence type="ECO:0000256" key="12">
    <source>
        <dbReference type="ARBA" id="ARBA00034430"/>
    </source>
</evidence>
<evidence type="ECO:0000256" key="13">
    <source>
        <dbReference type="SAM" id="Phobius"/>
    </source>
</evidence>
<comment type="catalytic activity">
    <reaction evidence="12">
        <text>K(+)(in) = K(+)(out)</text>
        <dbReference type="Rhea" id="RHEA:29463"/>
        <dbReference type="ChEBI" id="CHEBI:29103"/>
    </reaction>
</comment>
<feature type="transmembrane region" description="Helical" evidence="13">
    <location>
        <begin position="69"/>
        <end position="90"/>
    </location>
</feature>
<keyword evidence="5 13" id="KW-0812">Transmembrane</keyword>
<keyword evidence="6" id="KW-0631">Potassium channel</keyword>
<dbReference type="GO" id="GO:0015252">
    <property type="term" value="F:proton channel activity"/>
    <property type="evidence" value="ECO:0007669"/>
    <property type="project" value="InterPro"/>
</dbReference>
<dbReference type="PANTHER" id="PTHR31462">
    <property type="entry name" value="ENDOSOMAL/LYSOSOMAL POTASSIUM CHANNEL TMEM175"/>
    <property type="match status" value="1"/>
</dbReference>
<dbReference type="InterPro" id="IPR010617">
    <property type="entry name" value="TMEM175-like"/>
</dbReference>
<dbReference type="OrthoDB" id="7626281at2"/>
<evidence type="ECO:0000256" key="5">
    <source>
        <dbReference type="ARBA" id="ARBA00022692"/>
    </source>
</evidence>
<reference evidence="15" key="1">
    <citation type="submission" date="2016-10" db="EMBL/GenBank/DDBJ databases">
        <authorList>
            <person name="Varghese N."/>
            <person name="Submissions S."/>
        </authorList>
    </citation>
    <scope>NUCLEOTIDE SEQUENCE [LARGE SCALE GENOMIC DNA]</scope>
    <source>
        <strain evidence="15">DSM 25811 / CCM 8410 / LMG 26954 / E90</strain>
    </source>
</reference>
<keyword evidence="7" id="KW-0630">Potassium</keyword>
<keyword evidence="15" id="KW-1185">Reference proteome</keyword>
<evidence type="ECO:0000313" key="14">
    <source>
        <dbReference type="EMBL" id="SDD70950.1"/>
    </source>
</evidence>
<dbReference type="Proteomes" id="UP000198757">
    <property type="component" value="Unassembled WGS sequence"/>
</dbReference>
<dbReference type="GO" id="GO:0016020">
    <property type="term" value="C:membrane"/>
    <property type="evidence" value="ECO:0007669"/>
    <property type="project" value="UniProtKB-SubCell"/>
</dbReference>
<name>A0A1G6WYB5_NIADE</name>
<keyword evidence="9" id="KW-0406">Ion transport</keyword>
<evidence type="ECO:0000313" key="15">
    <source>
        <dbReference type="Proteomes" id="UP000198757"/>
    </source>
</evidence>
<dbReference type="PANTHER" id="PTHR31462:SF5">
    <property type="entry name" value="ENDOSOMAL_LYSOSOMAL PROTON CHANNEL TMEM175"/>
    <property type="match status" value="1"/>
</dbReference>
<feature type="transmembrane region" description="Helical" evidence="13">
    <location>
        <begin position="34"/>
        <end position="57"/>
    </location>
</feature>
<keyword evidence="3" id="KW-0813">Transport</keyword>
<evidence type="ECO:0000256" key="6">
    <source>
        <dbReference type="ARBA" id="ARBA00022826"/>
    </source>
</evidence>
<evidence type="ECO:0000256" key="11">
    <source>
        <dbReference type="ARBA" id="ARBA00023303"/>
    </source>
</evidence>
<evidence type="ECO:0000256" key="10">
    <source>
        <dbReference type="ARBA" id="ARBA00023136"/>
    </source>
</evidence>
<gene>
    <name evidence="14" type="ORF">SAMN04487894_11274</name>
</gene>
<keyword evidence="11" id="KW-0407">Ion channel</keyword>
<keyword evidence="8 13" id="KW-1133">Transmembrane helix</keyword>
<comment type="similarity">
    <text evidence="2">Belongs to the TMEM175 family.</text>
</comment>
<evidence type="ECO:0000256" key="1">
    <source>
        <dbReference type="ARBA" id="ARBA00004141"/>
    </source>
</evidence>
<comment type="subcellular location">
    <subcellularLocation>
        <location evidence="1">Membrane</location>
        <topology evidence="1">Multi-pass membrane protein</topology>
    </subcellularLocation>
</comment>
<proteinExistence type="inferred from homology"/>
<evidence type="ECO:0000256" key="8">
    <source>
        <dbReference type="ARBA" id="ARBA00022989"/>
    </source>
</evidence>
<accession>A0A1G6WYB5</accession>
<protein>
    <recommendedName>
        <fullName evidence="16">DUF1211 domain-containing protein</fullName>
    </recommendedName>
</protein>
<keyword evidence="10 13" id="KW-0472">Membrane</keyword>
<evidence type="ECO:0000256" key="3">
    <source>
        <dbReference type="ARBA" id="ARBA00022448"/>
    </source>
</evidence>
<organism evidence="14 15">
    <name type="scientific">Niabella drilacis (strain DSM 25811 / CCM 8410 / CCUG 62505 / LMG 26954 / E90)</name>
    <dbReference type="NCBI Taxonomy" id="1285928"/>
    <lineage>
        <taxon>Bacteria</taxon>
        <taxon>Pseudomonadati</taxon>
        <taxon>Bacteroidota</taxon>
        <taxon>Chitinophagia</taxon>
        <taxon>Chitinophagales</taxon>
        <taxon>Chitinophagaceae</taxon>
        <taxon>Niabella</taxon>
    </lineage>
</organism>
<evidence type="ECO:0000256" key="9">
    <source>
        <dbReference type="ARBA" id="ARBA00023065"/>
    </source>
</evidence>
<evidence type="ECO:0000256" key="4">
    <source>
        <dbReference type="ARBA" id="ARBA00022538"/>
    </source>
</evidence>
<dbReference type="RefSeq" id="WP_090391788.1">
    <property type="nucleotide sequence ID" value="NZ_FMZO01000012.1"/>
</dbReference>
<evidence type="ECO:0000256" key="2">
    <source>
        <dbReference type="ARBA" id="ARBA00006920"/>
    </source>
</evidence>
<evidence type="ECO:0008006" key="16">
    <source>
        <dbReference type="Google" id="ProtNLM"/>
    </source>
</evidence>
<dbReference type="EMBL" id="FMZO01000012">
    <property type="protein sequence ID" value="SDD70950.1"/>
    <property type="molecule type" value="Genomic_DNA"/>
</dbReference>
<keyword evidence="4" id="KW-0633">Potassium transport</keyword>